<feature type="domain" description="Na+/H+ antiporter NhaC-like C-terminal" evidence="10">
    <location>
        <begin position="251"/>
        <end position="467"/>
    </location>
</feature>
<dbReference type="STRING" id="693979.Bache_2033"/>
<evidence type="ECO:0000256" key="8">
    <source>
        <dbReference type="ARBA" id="ARBA00038435"/>
    </source>
</evidence>
<reference key="1">
    <citation type="submission" date="2010-11" db="EMBL/GenBank/DDBJ databases">
        <title>The complete genome of Bacteroides helcogenes P 36-108.</title>
        <authorList>
            <consortium name="US DOE Joint Genome Institute (JGI-PGF)"/>
            <person name="Lucas S."/>
            <person name="Copeland A."/>
            <person name="Lapidus A."/>
            <person name="Bruce D."/>
            <person name="Goodwin L."/>
            <person name="Pitluck S."/>
            <person name="Kyrpides N."/>
            <person name="Mavromatis K."/>
            <person name="Ivanova N."/>
            <person name="Zeytun A."/>
            <person name="Brettin T."/>
            <person name="Detter J.C."/>
            <person name="Tapia R."/>
            <person name="Han C."/>
            <person name="Land M."/>
            <person name="Hauser L."/>
            <person name="Markowitz V."/>
            <person name="Cheng J.-F."/>
            <person name="Hugenholtz P."/>
            <person name="Woyke T."/>
            <person name="Wu D."/>
            <person name="Gronow S."/>
            <person name="Wellnitz S."/>
            <person name="Brambilla E."/>
            <person name="Klenk H.-P."/>
            <person name="Eisen J.A."/>
        </authorList>
    </citation>
    <scope>NUCLEOTIDE SEQUENCE</scope>
    <source>
        <strain>P 36-108</strain>
    </source>
</reference>
<feature type="transmembrane region" description="Helical" evidence="9">
    <location>
        <begin position="223"/>
        <end position="241"/>
    </location>
</feature>
<dbReference type="AlphaFoldDB" id="E6SQS2"/>
<keyword evidence="3" id="KW-0050">Antiport</keyword>
<evidence type="ECO:0000256" key="2">
    <source>
        <dbReference type="ARBA" id="ARBA00022448"/>
    </source>
</evidence>
<dbReference type="eggNOG" id="COG1757">
    <property type="taxonomic scope" value="Bacteria"/>
</dbReference>
<evidence type="ECO:0000256" key="4">
    <source>
        <dbReference type="ARBA" id="ARBA00022475"/>
    </source>
</evidence>
<evidence type="ECO:0000313" key="12">
    <source>
        <dbReference type="Proteomes" id="UP000008630"/>
    </source>
</evidence>
<dbReference type="Proteomes" id="UP000008630">
    <property type="component" value="Chromosome"/>
</dbReference>
<evidence type="ECO:0000256" key="9">
    <source>
        <dbReference type="SAM" id="Phobius"/>
    </source>
</evidence>
<dbReference type="PANTHER" id="PTHR33451">
    <property type="entry name" value="MALATE-2H(+)/NA(+)-LACTATE ANTIPORTER"/>
    <property type="match status" value="1"/>
</dbReference>
<keyword evidence="6 9" id="KW-1133">Transmembrane helix</keyword>
<comment type="similarity">
    <text evidence="8">Belongs to the NhaC Na(+)/H(+) (TC 2.A.35) antiporter family.</text>
</comment>
<feature type="transmembrane region" description="Helical" evidence="9">
    <location>
        <begin position="451"/>
        <end position="469"/>
    </location>
</feature>
<proteinExistence type="inferred from homology"/>
<keyword evidence="5 9" id="KW-0812">Transmembrane</keyword>
<feature type="transmembrane region" description="Helical" evidence="9">
    <location>
        <begin position="261"/>
        <end position="282"/>
    </location>
</feature>
<evidence type="ECO:0000313" key="11">
    <source>
        <dbReference type="EMBL" id="ADV44005.1"/>
    </source>
</evidence>
<keyword evidence="2" id="KW-0813">Transport</keyword>
<dbReference type="GO" id="GO:0015297">
    <property type="term" value="F:antiporter activity"/>
    <property type="evidence" value="ECO:0007669"/>
    <property type="project" value="UniProtKB-KW"/>
</dbReference>
<dbReference type="PANTHER" id="PTHR33451:SF5">
    <property type="entry name" value="NA+_H+ ANTIPORTER"/>
    <property type="match status" value="1"/>
</dbReference>
<dbReference type="HOGENOM" id="CLU_043525_0_0_10"/>
<keyword evidence="7 9" id="KW-0472">Membrane</keyword>
<dbReference type="InterPro" id="IPR018461">
    <property type="entry name" value="Na/H_Antiport_NhaC-like_C"/>
</dbReference>
<protein>
    <submittedName>
        <fullName evidence="11">Methionine transporter, NhaC family</fullName>
    </submittedName>
</protein>
<evidence type="ECO:0000259" key="10">
    <source>
        <dbReference type="Pfam" id="PF03553"/>
    </source>
</evidence>
<feature type="transmembrane region" description="Helical" evidence="9">
    <location>
        <begin position="37"/>
        <end position="55"/>
    </location>
</feature>
<comment type="subcellular location">
    <subcellularLocation>
        <location evidence="1">Cell membrane</location>
        <topology evidence="1">Multi-pass membrane protein</topology>
    </subcellularLocation>
</comment>
<feature type="transmembrane region" description="Helical" evidence="9">
    <location>
        <begin position="419"/>
        <end position="445"/>
    </location>
</feature>
<keyword evidence="4" id="KW-1003">Cell membrane</keyword>
<feature type="transmembrane region" description="Helical" evidence="9">
    <location>
        <begin position="289"/>
        <end position="306"/>
    </location>
</feature>
<organism evidence="11 12">
    <name type="scientific">Bacteroides helcogenes (strain ATCC 35417 / DSM 20613 / JCM 6297 / CCUG 15421 / P 36-108)</name>
    <dbReference type="NCBI Taxonomy" id="693979"/>
    <lineage>
        <taxon>Bacteria</taxon>
        <taxon>Pseudomonadati</taxon>
        <taxon>Bacteroidota</taxon>
        <taxon>Bacteroidia</taxon>
        <taxon>Bacteroidales</taxon>
        <taxon>Bacteroidaceae</taxon>
        <taxon>Bacteroides</taxon>
    </lineage>
</organism>
<accession>E6SQS2</accession>
<feature type="transmembrane region" description="Helical" evidence="9">
    <location>
        <begin position="182"/>
        <end position="202"/>
    </location>
</feature>
<feature type="transmembrane region" description="Helical" evidence="9">
    <location>
        <begin position="318"/>
        <end position="339"/>
    </location>
</feature>
<evidence type="ECO:0000256" key="3">
    <source>
        <dbReference type="ARBA" id="ARBA00022449"/>
    </source>
</evidence>
<evidence type="ECO:0000256" key="1">
    <source>
        <dbReference type="ARBA" id="ARBA00004651"/>
    </source>
</evidence>
<evidence type="ECO:0000256" key="6">
    <source>
        <dbReference type="ARBA" id="ARBA00022989"/>
    </source>
</evidence>
<dbReference type="KEGG" id="bhl:Bache_2033"/>
<name>E6SQS2_BACT6</name>
<sequence length="474" mass="50732">MRCVSKQAYQFLLGTDYITKYNNKMPLTTNTTQKPEGGWWTLSPLMVFLCLYLATSLLANDFYKMPITVAFLLSSCYAIAITRGLKLEQRVYQFSVGASNKNIMLMVWIFILAGAFAQSAKQMGAIDATVNLTLHILPDNLLLAGIFIAACFISLSIGTSVGTIVALTPVAVGLAEKTGTDLPYMVAIVVGGSFFGDNLSFISDTTIASTKTQNCVMRDKFRANFMIVIPAALIVLCFYIFRGLSVSAPAQVQEIEWIKVIPYLIVLGTAVAGVNVMLVLLLGIVSTGIIGICTATGLTGIGATPTEGVAASTSFFDWFGAMGTGITGMGELIIITLLAGGMLETIRYNGGIDFIISRLTRHVKGKRGAEFSIAALVSIANLCTANNTIAIITTGPIAKDIALRFHLDRRKTASILDTFSCLVQGLIPYGAQMLIAAGLAGISPLSIIGNLYYPFCMGACAILAILVRYPKRYS</sequence>
<dbReference type="GO" id="GO:0005886">
    <property type="term" value="C:plasma membrane"/>
    <property type="evidence" value="ECO:0007669"/>
    <property type="project" value="UniProtKB-SubCell"/>
</dbReference>
<keyword evidence="12" id="KW-1185">Reference proteome</keyword>
<dbReference type="InterPro" id="IPR052180">
    <property type="entry name" value="NhaC_Na-H+_Antiporter"/>
</dbReference>
<dbReference type="EMBL" id="CP002352">
    <property type="protein sequence ID" value="ADV44005.1"/>
    <property type="molecule type" value="Genomic_DNA"/>
</dbReference>
<gene>
    <name evidence="11" type="ordered locus">Bache_2033</name>
</gene>
<feature type="transmembrane region" description="Helical" evidence="9">
    <location>
        <begin position="141"/>
        <end position="170"/>
    </location>
</feature>
<feature type="domain" description="Na+/H+ antiporter NhaC-like C-terminal" evidence="10">
    <location>
        <begin position="100"/>
        <end position="243"/>
    </location>
</feature>
<dbReference type="Pfam" id="PF03553">
    <property type="entry name" value="Na_H_antiporter"/>
    <property type="match status" value="2"/>
</dbReference>
<reference evidence="11 12" key="2">
    <citation type="journal article" date="2011" name="Stand. Genomic Sci.">
        <title>Complete genome sequence of Bacteroides helcogenes type strain (P 36-108).</title>
        <authorList>
            <person name="Pati A."/>
            <person name="Gronow S."/>
            <person name="Zeytun A."/>
            <person name="Lapidus A."/>
            <person name="Nolan M."/>
            <person name="Hammon N."/>
            <person name="Deshpande S."/>
            <person name="Cheng J.F."/>
            <person name="Tapia R."/>
            <person name="Han C."/>
            <person name="Goodwin L."/>
            <person name="Pitluck S."/>
            <person name="Liolios K."/>
            <person name="Pagani I."/>
            <person name="Ivanova N."/>
            <person name="Mavromatis K."/>
            <person name="Chen A."/>
            <person name="Palaniappan K."/>
            <person name="Land M."/>
            <person name="Hauser L."/>
            <person name="Chang Y.J."/>
            <person name="Jeffries C.D."/>
            <person name="Detter J.C."/>
            <person name="Brambilla E."/>
            <person name="Rohde M."/>
            <person name="Goker M."/>
            <person name="Woyke T."/>
            <person name="Bristow J."/>
            <person name="Eisen J.A."/>
            <person name="Markowitz V."/>
            <person name="Hugenholtz P."/>
            <person name="Kyrpides N.C."/>
            <person name="Klenk H.P."/>
            <person name="Lucas S."/>
        </authorList>
    </citation>
    <scope>NUCLEOTIDE SEQUENCE [LARGE SCALE GENOMIC DNA]</scope>
    <source>
        <strain evidence="12">ATCC 35417 / DSM 20613 / JCM 6297 / CCUG 15421 / P 36-108</strain>
    </source>
</reference>
<feature type="transmembrane region" description="Helical" evidence="9">
    <location>
        <begin position="102"/>
        <end position="120"/>
    </location>
</feature>
<evidence type="ECO:0000256" key="5">
    <source>
        <dbReference type="ARBA" id="ARBA00022692"/>
    </source>
</evidence>
<evidence type="ECO:0000256" key="7">
    <source>
        <dbReference type="ARBA" id="ARBA00023136"/>
    </source>
</evidence>